<gene>
    <name evidence="2" type="ORF">GFSPODELE1_LOCUS4573</name>
</gene>
<keyword evidence="3" id="KW-1185">Reference proteome</keyword>
<evidence type="ECO:0000313" key="3">
    <source>
        <dbReference type="Proteomes" id="UP001497453"/>
    </source>
</evidence>
<dbReference type="PANTHER" id="PTHR33112">
    <property type="entry name" value="DOMAIN PROTEIN, PUTATIVE-RELATED"/>
    <property type="match status" value="1"/>
</dbReference>
<evidence type="ECO:0000259" key="1">
    <source>
        <dbReference type="Pfam" id="PF06985"/>
    </source>
</evidence>
<dbReference type="PANTHER" id="PTHR33112:SF16">
    <property type="entry name" value="HETEROKARYON INCOMPATIBILITY DOMAIN-CONTAINING PROTEIN"/>
    <property type="match status" value="1"/>
</dbReference>
<dbReference type="InterPro" id="IPR010730">
    <property type="entry name" value="HET"/>
</dbReference>
<sequence length="550" mass="61981">MQAATASRPVCRIPLLSLPGESLNILDHGASLCKYRLIHCDQYIENEMLTICEFDELPAKQYCAISYIWRGKPIDGTEGSRGAFNVKGAEDGDPMSLDVLFHACIASLKKKVHYLWVDRLCIIQTSRNDKMWQIRSMYKIYKECALCLVLPGGIGRLVGLSEETEWIQRAWTLQEVMAPDDAMALFKWENGDGWFHGPVAHGDLEVVIRGESAMADVIDLCLPYLGGVMGGQTYFVRDDDETDNDSQPTQVRIKMEPILFGREPSHVLALLGVLWGRDADPVTPQAIWRSALMRVSSRPVDMVFSIMGLFDVSLDPNAFPDPNDRLGVTIALAQEILRKGGNASWLVASLQVPPEKRLSTFPMFPETKVDGKARVRVAGELKELAKVVDDEFLRLWSVREGPKGGHMDNMGYLTFSSKIIEVRPIQLHEARKDGCHFDQSPAGRRVFMEALDATVWEAVSKSFRSIDSSASSTFKQRTFAVYLGMALTNPYASQPTFHRYMETHTYLASIIQEHSPDCFHRTTNMILCHCFENFINTWEEREVCIGSEMH</sequence>
<dbReference type="Proteomes" id="UP001497453">
    <property type="component" value="Chromosome 3"/>
</dbReference>
<protein>
    <recommendedName>
        <fullName evidence="1">Heterokaryon incompatibility domain-containing protein</fullName>
    </recommendedName>
</protein>
<organism evidence="2 3">
    <name type="scientific">Somion occarium</name>
    <dbReference type="NCBI Taxonomy" id="3059160"/>
    <lineage>
        <taxon>Eukaryota</taxon>
        <taxon>Fungi</taxon>
        <taxon>Dikarya</taxon>
        <taxon>Basidiomycota</taxon>
        <taxon>Agaricomycotina</taxon>
        <taxon>Agaricomycetes</taxon>
        <taxon>Polyporales</taxon>
        <taxon>Cerrenaceae</taxon>
        <taxon>Somion</taxon>
    </lineage>
</organism>
<name>A0ABP1D8M2_9APHY</name>
<feature type="domain" description="Heterokaryon incompatibility" evidence="1">
    <location>
        <begin position="62"/>
        <end position="150"/>
    </location>
</feature>
<dbReference type="EMBL" id="OZ037946">
    <property type="protein sequence ID" value="CAL1703432.1"/>
    <property type="molecule type" value="Genomic_DNA"/>
</dbReference>
<evidence type="ECO:0000313" key="2">
    <source>
        <dbReference type="EMBL" id="CAL1703432.1"/>
    </source>
</evidence>
<proteinExistence type="predicted"/>
<dbReference type="Pfam" id="PF06985">
    <property type="entry name" value="HET"/>
    <property type="match status" value="1"/>
</dbReference>
<accession>A0ABP1D8M2</accession>
<reference evidence="3" key="1">
    <citation type="submission" date="2024-04" db="EMBL/GenBank/DDBJ databases">
        <authorList>
            <person name="Shaw F."/>
            <person name="Minotto A."/>
        </authorList>
    </citation>
    <scope>NUCLEOTIDE SEQUENCE [LARGE SCALE GENOMIC DNA]</scope>
</reference>